<dbReference type="InterPro" id="IPR000601">
    <property type="entry name" value="PKD_dom"/>
</dbReference>
<dbReference type="RefSeq" id="WP_183697612.1">
    <property type="nucleotide sequence ID" value="NZ_JACICA010000010.1"/>
</dbReference>
<dbReference type="GO" id="GO:0004553">
    <property type="term" value="F:hydrolase activity, hydrolyzing O-glycosyl compounds"/>
    <property type="evidence" value="ECO:0007669"/>
    <property type="project" value="UniProtKB-ARBA"/>
</dbReference>
<dbReference type="Pfam" id="PF13385">
    <property type="entry name" value="Laminin_G_3"/>
    <property type="match status" value="2"/>
</dbReference>
<dbReference type="GO" id="GO:0008234">
    <property type="term" value="F:cysteine-type peptidase activity"/>
    <property type="evidence" value="ECO:0007669"/>
    <property type="project" value="InterPro"/>
</dbReference>
<dbReference type="SUPFAM" id="SSF54001">
    <property type="entry name" value="Cysteine proteinases"/>
    <property type="match status" value="2"/>
</dbReference>
<dbReference type="Gene3D" id="2.60.120.200">
    <property type="match status" value="2"/>
</dbReference>
<dbReference type="SUPFAM" id="SSF49899">
    <property type="entry name" value="Concanavalin A-like lectins/glucanases"/>
    <property type="match status" value="2"/>
</dbReference>
<dbReference type="GO" id="GO:0005886">
    <property type="term" value="C:plasma membrane"/>
    <property type="evidence" value="ECO:0007669"/>
    <property type="project" value="TreeGrafter"/>
</dbReference>
<dbReference type="PROSITE" id="PS00639">
    <property type="entry name" value="THIOL_PROTEASE_HIS"/>
    <property type="match status" value="1"/>
</dbReference>
<dbReference type="SMART" id="SM00089">
    <property type="entry name" value="PKD"/>
    <property type="match status" value="3"/>
</dbReference>
<name>A0A7W5UIT3_9BACT</name>
<dbReference type="Pfam" id="PF00112">
    <property type="entry name" value="Peptidase_C1"/>
    <property type="match status" value="1"/>
</dbReference>
<feature type="domain" description="PKD" evidence="8">
    <location>
        <begin position="773"/>
        <end position="853"/>
    </location>
</feature>
<dbReference type="Gene3D" id="2.60.40.10">
    <property type="entry name" value="Immunoglobulins"/>
    <property type="match status" value="2"/>
</dbReference>
<dbReference type="Proteomes" id="UP000541425">
    <property type="component" value="Unassembled WGS sequence"/>
</dbReference>
<evidence type="ECO:0000256" key="2">
    <source>
        <dbReference type="ARBA" id="ARBA00022692"/>
    </source>
</evidence>
<feature type="domain" description="PKD" evidence="8">
    <location>
        <begin position="858"/>
        <end position="929"/>
    </location>
</feature>
<gene>
    <name evidence="9" type="ORF">FHS60_001803</name>
</gene>
<feature type="signal peptide" evidence="7">
    <location>
        <begin position="1"/>
        <end position="22"/>
    </location>
</feature>
<evidence type="ECO:0000256" key="1">
    <source>
        <dbReference type="ARBA" id="ARBA00004141"/>
    </source>
</evidence>
<dbReference type="CDD" id="cd00146">
    <property type="entry name" value="PKD"/>
    <property type="match status" value="2"/>
</dbReference>
<evidence type="ECO:0000313" key="9">
    <source>
        <dbReference type="EMBL" id="MBB3703321.1"/>
    </source>
</evidence>
<keyword evidence="7" id="KW-0732">Signal</keyword>
<dbReference type="Pfam" id="PF16405">
    <property type="entry name" value="DUF5013"/>
    <property type="match status" value="1"/>
</dbReference>
<dbReference type="SUPFAM" id="SSF49299">
    <property type="entry name" value="PKD domain"/>
    <property type="match status" value="3"/>
</dbReference>
<evidence type="ECO:0000256" key="3">
    <source>
        <dbReference type="ARBA" id="ARBA00022737"/>
    </source>
</evidence>
<evidence type="ECO:0000313" key="10">
    <source>
        <dbReference type="Proteomes" id="UP000541425"/>
    </source>
</evidence>
<dbReference type="Gene3D" id="3.90.70.10">
    <property type="entry name" value="Cysteine proteinases"/>
    <property type="match status" value="1"/>
</dbReference>
<evidence type="ECO:0000256" key="5">
    <source>
        <dbReference type="ARBA" id="ARBA00023136"/>
    </source>
</evidence>
<proteinExistence type="predicted"/>
<dbReference type="PANTHER" id="PTHR46730:SF1">
    <property type="entry name" value="PLAT DOMAIN-CONTAINING PROTEIN"/>
    <property type="match status" value="1"/>
</dbReference>
<dbReference type="GO" id="GO:0005975">
    <property type="term" value="P:carbohydrate metabolic process"/>
    <property type="evidence" value="ECO:0007669"/>
    <property type="project" value="UniProtKB-ARBA"/>
</dbReference>
<dbReference type="GO" id="GO:0005261">
    <property type="term" value="F:monoatomic cation channel activity"/>
    <property type="evidence" value="ECO:0007669"/>
    <property type="project" value="TreeGrafter"/>
</dbReference>
<evidence type="ECO:0000256" key="4">
    <source>
        <dbReference type="ARBA" id="ARBA00022989"/>
    </source>
</evidence>
<dbReference type="InterPro" id="IPR000668">
    <property type="entry name" value="Peptidase_C1A_C"/>
</dbReference>
<keyword evidence="4" id="KW-1133">Transmembrane helix</keyword>
<feature type="region of interest" description="Disordered" evidence="6">
    <location>
        <begin position="44"/>
        <end position="63"/>
    </location>
</feature>
<evidence type="ECO:0000256" key="7">
    <source>
        <dbReference type="SAM" id="SignalP"/>
    </source>
</evidence>
<sequence length="1473" mass="163007">MKQISKHLLVLAGVSLSLSAVAQDVDYTKYPDYTAVTKADPTLRARKGPTQRPDHVNNGESRCFPPVVNQDGGSCGSASRIYYMFTYEINAYRNADGKKPENQYPTHFTWLLTNSNSGKEGMARANGVPNSVTYGGNTYSRLFGNQVCESNDFGWMQGYDKWFEAMHNRISRSANFPLSVETEEGREAVKNWIWNHNGDPDFGGRGGICGIGVASGGDWKPIPYTEKNKSIGVAGKQFVKSWGKQVDHALTIVGYDDRIEFDLDGNGIAGEKDKDEVGAWIVVNSWSSWWANNGFIYCPYKHAVPVGTSGGYYKPEIYYVRKNYRPLKTLKIRMAYSKRSELSLKAGIAADTSAVVPEQEIQMEHFNFAGDGDGDGVDAETPMLGRWADGVHKEAMEFGYDITDLSGVLDPSKPAKYFFVIDSKSSANGVGKVEAVSLMDYTHGEPGIEIPFPLGNGVEIKTQGERTIISFTVPGEFIAKPRNVVYADNQLTWDAPETCTYALTGYKIYKDGVLMSTVGKDVHTASAAASGNYAVEAIYDNEGVTMASARVDATPTDFHGTTATADFTRKFFGGGIRIKDLFKKTYKQATIEYWIRAIDCVENGQQVGPGWGDFLICGNAQGQVVFGWDNNNKATTRRSTLLPNVWKHIAIVIDGKRATAYINGVKQGEVAGPKEGLGGFGDFVVGRDGNEGIRGELNEVRVWSTARSQTQIQQYMYTQIANPATEPGLLAEVTMDEPADQALTDKANNHVIQLIGKNPLRLLNTNCKDKRTIKAAFSFPQGSVYSNAAVQLVNESAGNAVKFRWTVKDGSKTMNYNTPEPSVIFQTAGEKTVSLRVEDANGKADSLTKNVTVVSQDLPKANFFGPEEVYINTPVTFVNQSSPLEGVKYAWTTAGADKNASTSQHFSTTYKTPGVYDVKLTVTNGAGTTECIHKINVLNLHPIVNFEVEKGAVRRNTYVRLTDRSQHDPTQWHWEISSADTVIVHEGVLRGFRFTEPGRYDIRLDAGNDCGWGTYTLRNAVEVSNEDPKTGLNFKGAASEYVSFDNPLPTTGNNDITIDYWFNAQPVSRYNNQVGDQKFYTRALYNGSVLLSIGDKYYTSCANFYRVGEWHHYAFVFSGEYCNLYRDCQLIEQIKIGNVNLRQNLPAKFRLGSAEAPMKGILDEFRIWNSALTKEQLHSLSNQSIKQVADAERDHKLVLYYQFNQNGGDVEDAASGAHTGKRVGFGPDGDAWSNSIGAFCLSKKGVQEITEKYLTNYKRPFFYTSETINKAYGSRFAGLEIGTQRSGWQQENVATVGDVKMSFFVDREQNDVLSLMTGALAFADSAKNLKLYQTITLPAGYYTFGMIPHDFTGVNGSYLVVNKGASLPDAKQLQKALASTGLHNMEVNFRLAEETEVSLGLLCNTGGYTWFNVNRFYLNRKGTNDKWIYTSVDTPEIVPAETETPVVYDLQGRRVEKVQQGLYIVNGKKVFVK</sequence>
<dbReference type="InterPro" id="IPR035986">
    <property type="entry name" value="PKD_dom_sf"/>
</dbReference>
<dbReference type="InterPro" id="IPR025660">
    <property type="entry name" value="Pept_his_AS"/>
</dbReference>
<dbReference type="InterPro" id="IPR013320">
    <property type="entry name" value="ConA-like_dom_sf"/>
</dbReference>
<feature type="chain" id="PRO_5030694383" evidence="7">
    <location>
        <begin position="23"/>
        <end position="1473"/>
    </location>
</feature>
<comment type="subcellular location">
    <subcellularLocation>
        <location evidence="1">Membrane</location>
        <topology evidence="1">Multi-pass membrane protein</topology>
    </subcellularLocation>
</comment>
<dbReference type="GO" id="GO:0006508">
    <property type="term" value="P:proteolysis"/>
    <property type="evidence" value="ECO:0007669"/>
    <property type="project" value="InterPro"/>
</dbReference>
<evidence type="ECO:0000256" key="6">
    <source>
        <dbReference type="SAM" id="MobiDB-lite"/>
    </source>
</evidence>
<dbReference type="InterPro" id="IPR013783">
    <property type="entry name" value="Ig-like_fold"/>
</dbReference>
<accession>A0A7W5UIT3</accession>
<dbReference type="PROSITE" id="PS50093">
    <property type="entry name" value="PKD"/>
    <property type="match status" value="2"/>
</dbReference>
<dbReference type="PANTHER" id="PTHR46730">
    <property type="entry name" value="POLYCYSTIN-1"/>
    <property type="match status" value="1"/>
</dbReference>
<evidence type="ECO:0000259" key="8">
    <source>
        <dbReference type="PROSITE" id="PS50093"/>
    </source>
</evidence>
<keyword evidence="3" id="KW-0677">Repeat</keyword>
<dbReference type="EMBL" id="JACICA010000010">
    <property type="protein sequence ID" value="MBB3703321.1"/>
    <property type="molecule type" value="Genomic_DNA"/>
</dbReference>
<dbReference type="InterPro" id="IPR032181">
    <property type="entry name" value="DUF5013"/>
</dbReference>
<keyword evidence="2" id="KW-0812">Transmembrane</keyword>
<dbReference type="InterPro" id="IPR022409">
    <property type="entry name" value="PKD/Chitinase_dom"/>
</dbReference>
<reference evidence="9 10" key="1">
    <citation type="submission" date="2020-08" db="EMBL/GenBank/DDBJ databases">
        <title>Genomic Encyclopedia of Type Strains, Phase IV (KMG-IV): sequencing the most valuable type-strain genomes for metagenomic binning, comparative biology and taxonomic classification.</title>
        <authorList>
            <person name="Goeker M."/>
        </authorList>
    </citation>
    <scope>NUCLEOTIDE SEQUENCE [LARGE SCALE GENOMIC DNA]</scope>
    <source>
        <strain evidence="9 10">DSM 22548</strain>
    </source>
</reference>
<keyword evidence="5" id="KW-0472">Membrane</keyword>
<dbReference type="InterPro" id="IPR038765">
    <property type="entry name" value="Papain-like_cys_pep_sf"/>
</dbReference>
<dbReference type="GO" id="GO:0006816">
    <property type="term" value="P:calcium ion transport"/>
    <property type="evidence" value="ECO:0007669"/>
    <property type="project" value="TreeGrafter"/>
</dbReference>
<organism evidence="9 10">
    <name type="scientific">Alloprevotella rava</name>
    <dbReference type="NCBI Taxonomy" id="671218"/>
    <lineage>
        <taxon>Bacteria</taxon>
        <taxon>Pseudomonadati</taxon>
        <taxon>Bacteroidota</taxon>
        <taxon>Bacteroidia</taxon>
        <taxon>Bacteroidales</taxon>
        <taxon>Prevotellaceae</taxon>
        <taxon>Alloprevotella</taxon>
    </lineage>
</organism>
<comment type="caution">
    <text evidence="9">The sequence shown here is derived from an EMBL/GenBank/DDBJ whole genome shotgun (WGS) entry which is preliminary data.</text>
</comment>
<protein>
    <submittedName>
        <fullName evidence="9">PKD repeat protein</fullName>
    </submittedName>
</protein>
<dbReference type="Pfam" id="PF18911">
    <property type="entry name" value="PKD_4"/>
    <property type="match status" value="2"/>
</dbReference>